<dbReference type="EMBL" id="ADMD01000007">
    <property type="protein sequence ID" value="EJZ83557.1"/>
    <property type="molecule type" value="Genomic_DNA"/>
</dbReference>
<name>K0YJ41_9ACTN</name>
<evidence type="ECO:0000313" key="2">
    <source>
        <dbReference type="Proteomes" id="UP000006069"/>
    </source>
</evidence>
<dbReference type="PATRIC" id="fig|742818.3.peg.1130"/>
<dbReference type="AlphaFoldDB" id="K0YJ41"/>
<dbReference type="HOGENOM" id="CLU_2556460_0_0_11"/>
<evidence type="ECO:0000313" key="1">
    <source>
        <dbReference type="EMBL" id="EJZ83557.1"/>
    </source>
</evidence>
<dbReference type="OrthoDB" id="3178172at2"/>
<reference evidence="1 2" key="1">
    <citation type="submission" date="2012-08" db="EMBL/GenBank/DDBJ databases">
        <title>The Genome Sequence of Slackia piriformis YIT 12062.</title>
        <authorList>
            <consortium name="The Broad Institute Genome Sequencing Platform"/>
            <person name="Earl A."/>
            <person name="Ward D."/>
            <person name="Feldgarden M."/>
            <person name="Gevers D."/>
            <person name="Morotomi M."/>
            <person name="Walker B."/>
            <person name="Young S.K."/>
            <person name="Zeng Q."/>
            <person name="Gargeya S."/>
            <person name="Fitzgerald M."/>
            <person name="Haas B."/>
            <person name="Abouelleil A."/>
            <person name="Alvarado L."/>
            <person name="Arachchi H.M."/>
            <person name="Berlin A.M."/>
            <person name="Chapman S.B."/>
            <person name="Goldberg J."/>
            <person name="Griggs A."/>
            <person name="Gujja S."/>
            <person name="Hansen M."/>
            <person name="Howarth C."/>
            <person name="Imamovic A."/>
            <person name="Larimer J."/>
            <person name="McCowen C."/>
            <person name="Montmayeur A."/>
            <person name="Murphy C."/>
            <person name="Neiman D."/>
            <person name="Pearson M."/>
            <person name="Priest M."/>
            <person name="Roberts A."/>
            <person name="Saif S."/>
            <person name="Shea T."/>
            <person name="Sisk P."/>
            <person name="Sykes S."/>
            <person name="Wortman J."/>
            <person name="Nusbaum C."/>
            <person name="Birren B."/>
        </authorList>
    </citation>
    <scope>NUCLEOTIDE SEQUENCE [LARGE SCALE GENOMIC DNA]</scope>
    <source>
        <strain evidence="1 2">YIT 12062</strain>
    </source>
</reference>
<dbReference type="RefSeq" id="WP_009139276.1">
    <property type="nucleotide sequence ID" value="NZ_JH815198.1"/>
</dbReference>
<sequence length="82" mass="8698">MKEIWKTSRRVACVLAGLGIVLSLAGFALSGFDPRVFSAKVDRGTVSFGGTIVENPENLPFISTLAEMGSVEYGVSSDEEVS</sequence>
<dbReference type="Proteomes" id="UP000006069">
    <property type="component" value="Unassembled WGS sequence"/>
</dbReference>
<proteinExistence type="predicted"/>
<comment type="caution">
    <text evidence="1">The sequence shown here is derived from an EMBL/GenBank/DDBJ whole genome shotgun (WGS) entry which is preliminary data.</text>
</comment>
<dbReference type="InParanoid" id="K0YJ41"/>
<protein>
    <submittedName>
        <fullName evidence="1">Uncharacterized protein</fullName>
    </submittedName>
</protein>
<dbReference type="eggNOG" id="ENOG5031UXU">
    <property type="taxonomic scope" value="Bacteria"/>
</dbReference>
<accession>K0YJ41</accession>
<keyword evidence="2" id="KW-1185">Reference proteome</keyword>
<gene>
    <name evidence="1" type="ORF">HMPREF9451_01069</name>
</gene>
<organism evidence="1 2">
    <name type="scientific">Slackia piriformis YIT 12062</name>
    <dbReference type="NCBI Taxonomy" id="742818"/>
    <lineage>
        <taxon>Bacteria</taxon>
        <taxon>Bacillati</taxon>
        <taxon>Actinomycetota</taxon>
        <taxon>Coriobacteriia</taxon>
        <taxon>Eggerthellales</taxon>
        <taxon>Eggerthellaceae</taxon>
        <taxon>Slackia</taxon>
    </lineage>
</organism>